<name>A0A6J5T4Q7_9CAUD</name>
<protein>
    <submittedName>
        <fullName evidence="1">Neck protein</fullName>
    </submittedName>
</protein>
<accession>A0A6J5T4Q7</accession>
<dbReference type="EMBL" id="LR797523">
    <property type="protein sequence ID" value="CAB4222775.1"/>
    <property type="molecule type" value="Genomic_DNA"/>
</dbReference>
<reference evidence="1" key="1">
    <citation type="submission" date="2020-05" db="EMBL/GenBank/DDBJ databases">
        <authorList>
            <person name="Chiriac C."/>
            <person name="Salcher M."/>
            <person name="Ghai R."/>
            <person name="Kavagutti S V."/>
        </authorList>
    </citation>
    <scope>NUCLEOTIDE SEQUENCE</scope>
</reference>
<evidence type="ECO:0000313" key="1">
    <source>
        <dbReference type="EMBL" id="CAB4222775.1"/>
    </source>
</evidence>
<dbReference type="InterPro" id="IPR021674">
    <property type="entry name" value="Phage_T4_Gp14_neck-protein"/>
</dbReference>
<sequence length="299" mass="33681">MLTNNYFNLYNNKTEQHTIEDLICESIKIHGFETFYLPNDNVDARDLFYGEDPVKKFQSAFPIEMYLSNATEYGGDKEFFSKFGLEIKNTAQVIVTKRSFSQRVPQNTFTRPREGDLVFIPFMNGTGELFEITFTNQTKDFMMLGRAVPYFYELTLEKYKYSQEVIDTGVDLIDQVVTDSGFTLHLNTGAGSGDYVMREIVFQSPDGTYANNTTSATVQGWIKATNIVSVSNISGEFVLGQNIIGLTSNANYVYADFDPLDEAIITTEPAIKEIYDNKLITNAADLILDTSETNSFGSL</sequence>
<gene>
    <name evidence="1" type="ORF">UFOVP1655_226</name>
</gene>
<proteinExistence type="predicted"/>
<organism evidence="1">
    <name type="scientific">uncultured Caudovirales phage</name>
    <dbReference type="NCBI Taxonomy" id="2100421"/>
    <lineage>
        <taxon>Viruses</taxon>
        <taxon>Duplodnaviria</taxon>
        <taxon>Heunggongvirae</taxon>
        <taxon>Uroviricota</taxon>
        <taxon>Caudoviricetes</taxon>
        <taxon>Peduoviridae</taxon>
        <taxon>Maltschvirus</taxon>
        <taxon>Maltschvirus maltsch</taxon>
    </lineage>
</organism>
<dbReference type="Pfam" id="PF11649">
    <property type="entry name" value="T4_neck-protein"/>
    <property type="match status" value="1"/>
</dbReference>